<evidence type="ECO:0000313" key="1">
    <source>
        <dbReference type="EMBL" id="CAB4321099.1"/>
    </source>
</evidence>
<keyword evidence="2" id="KW-1185">Reference proteome</keyword>
<dbReference type="PANTHER" id="PTHR31317">
    <property type="entry name" value="OS08G0163500 PROTEIN"/>
    <property type="match status" value="1"/>
</dbReference>
<dbReference type="AlphaFoldDB" id="A0A6J5Y568"/>
<evidence type="ECO:0000313" key="2">
    <source>
        <dbReference type="Proteomes" id="UP000507245"/>
    </source>
</evidence>
<dbReference type="Proteomes" id="UP000507245">
    <property type="component" value="Unassembled WGS sequence"/>
</dbReference>
<sequence>MSSTVEGVGKCSKPEVEVGVQHVTCTEDAAAYVALGSGDGSEHGCWPAVFSEAPEGAKAAVDSEGGVRRFVG</sequence>
<accession>A0A6J5Y568</accession>
<proteinExistence type="predicted"/>
<reference evidence="2" key="1">
    <citation type="journal article" date="2020" name="Genome Biol.">
        <title>Gamete binning: chromosome-level and haplotype-resolved genome assembly enabled by high-throughput single-cell sequencing of gamete genomes.</title>
        <authorList>
            <person name="Campoy J.A."/>
            <person name="Sun H."/>
            <person name="Goel M."/>
            <person name="Jiao W.-B."/>
            <person name="Folz-Donahue K."/>
            <person name="Wang N."/>
            <person name="Rubio M."/>
            <person name="Liu C."/>
            <person name="Kukat C."/>
            <person name="Ruiz D."/>
            <person name="Huettel B."/>
            <person name="Schneeberger K."/>
        </authorList>
    </citation>
    <scope>NUCLEOTIDE SEQUENCE [LARGE SCALE GENOMIC DNA]</scope>
    <source>
        <strain evidence="2">cv. Rojo Pasion</strain>
    </source>
</reference>
<dbReference type="Pfam" id="PF06219">
    <property type="entry name" value="DUF1005"/>
    <property type="match status" value="1"/>
</dbReference>
<dbReference type="InterPro" id="IPR010410">
    <property type="entry name" value="DUF1005"/>
</dbReference>
<dbReference type="PANTHER" id="PTHR31317:SF17">
    <property type="entry name" value="F2J10.8 PROTEIN"/>
    <property type="match status" value="1"/>
</dbReference>
<name>A0A6J5Y568_PRUAR</name>
<protein>
    <submittedName>
        <fullName evidence="1">Uncharacterized protein</fullName>
    </submittedName>
</protein>
<organism evidence="1 2">
    <name type="scientific">Prunus armeniaca</name>
    <name type="common">Apricot</name>
    <name type="synonym">Armeniaca vulgaris</name>
    <dbReference type="NCBI Taxonomy" id="36596"/>
    <lineage>
        <taxon>Eukaryota</taxon>
        <taxon>Viridiplantae</taxon>
        <taxon>Streptophyta</taxon>
        <taxon>Embryophyta</taxon>
        <taxon>Tracheophyta</taxon>
        <taxon>Spermatophyta</taxon>
        <taxon>Magnoliopsida</taxon>
        <taxon>eudicotyledons</taxon>
        <taxon>Gunneridae</taxon>
        <taxon>Pentapetalae</taxon>
        <taxon>rosids</taxon>
        <taxon>fabids</taxon>
        <taxon>Rosales</taxon>
        <taxon>Rosaceae</taxon>
        <taxon>Amygdaloideae</taxon>
        <taxon>Amygdaleae</taxon>
        <taxon>Prunus</taxon>
    </lineage>
</organism>
<dbReference type="EMBL" id="CAEKKB010000008">
    <property type="protein sequence ID" value="CAB4321099.1"/>
    <property type="molecule type" value="Genomic_DNA"/>
</dbReference>
<gene>
    <name evidence="1" type="ORF">ORAREDHAP_LOCUS50201</name>
</gene>